<keyword evidence="1" id="KW-0812">Transmembrane</keyword>
<sequence>MDLYDYLSLVALAGMFSTGIWGGIRDYKRRKKGIYNEYRPRHYQNFDKRLEND</sequence>
<protein>
    <submittedName>
        <fullName evidence="2">Uncharacterized protein</fullName>
    </submittedName>
</protein>
<dbReference type="RefSeq" id="WP_212218207.1">
    <property type="nucleotide sequence ID" value="NZ_JAGUCO010000023.1"/>
</dbReference>
<dbReference type="Proteomes" id="UP000708576">
    <property type="component" value="Unassembled WGS sequence"/>
</dbReference>
<feature type="transmembrane region" description="Helical" evidence="1">
    <location>
        <begin position="6"/>
        <end position="24"/>
    </location>
</feature>
<keyword evidence="1" id="KW-0472">Membrane</keyword>
<keyword evidence="3" id="KW-1185">Reference proteome</keyword>
<keyword evidence="1" id="KW-1133">Transmembrane helix</keyword>
<evidence type="ECO:0000313" key="2">
    <source>
        <dbReference type="EMBL" id="MBS2100415.1"/>
    </source>
</evidence>
<comment type="caution">
    <text evidence="2">The sequence shown here is derived from an EMBL/GenBank/DDBJ whole genome shotgun (WGS) entry which is preliminary data.</text>
</comment>
<evidence type="ECO:0000313" key="3">
    <source>
        <dbReference type="Proteomes" id="UP000708576"/>
    </source>
</evidence>
<name>A0ABS5K017_9BACT</name>
<evidence type="ECO:0000256" key="1">
    <source>
        <dbReference type="SAM" id="Phobius"/>
    </source>
</evidence>
<accession>A0ABS5K017</accession>
<reference evidence="2 3" key="1">
    <citation type="journal article" date="2015" name="Int. J. Syst. Evol. Microbiol.">
        <title>Carboxylicivirga linearis sp. nov., isolated from a sea cucumber culture pond.</title>
        <authorList>
            <person name="Wang F.Q."/>
            <person name="Zhou Y.X."/>
            <person name="Lin X.Z."/>
            <person name="Chen G.J."/>
            <person name="Du Z.J."/>
        </authorList>
    </citation>
    <scope>NUCLEOTIDE SEQUENCE [LARGE SCALE GENOMIC DNA]</scope>
    <source>
        <strain evidence="2 3">FB218</strain>
    </source>
</reference>
<organism evidence="2 3">
    <name type="scientific">Carboxylicivirga linearis</name>
    <dbReference type="NCBI Taxonomy" id="1628157"/>
    <lineage>
        <taxon>Bacteria</taxon>
        <taxon>Pseudomonadati</taxon>
        <taxon>Bacteroidota</taxon>
        <taxon>Bacteroidia</taxon>
        <taxon>Marinilabiliales</taxon>
        <taxon>Marinilabiliaceae</taxon>
        <taxon>Carboxylicivirga</taxon>
    </lineage>
</organism>
<proteinExistence type="predicted"/>
<gene>
    <name evidence="2" type="ORF">KEM10_19170</name>
</gene>
<dbReference type="EMBL" id="JAGUCO010000023">
    <property type="protein sequence ID" value="MBS2100415.1"/>
    <property type="molecule type" value="Genomic_DNA"/>
</dbReference>